<dbReference type="EMBL" id="CP056041">
    <property type="protein sequence ID" value="QKZ16065.1"/>
    <property type="molecule type" value="Genomic_DNA"/>
</dbReference>
<dbReference type="Proteomes" id="UP000509418">
    <property type="component" value="Chromosome"/>
</dbReference>
<feature type="compositionally biased region" description="Polar residues" evidence="1">
    <location>
        <begin position="1"/>
        <end position="18"/>
    </location>
</feature>
<gene>
    <name evidence="2" type="ORF">HUT05_00860</name>
</gene>
<dbReference type="RefSeq" id="WP_176573771.1">
    <property type="nucleotide sequence ID" value="NZ_CBDRGH010000051.1"/>
</dbReference>
<accession>A0A7I0NSM2</accession>
<feature type="region of interest" description="Disordered" evidence="1">
    <location>
        <begin position="174"/>
        <end position="193"/>
    </location>
</feature>
<evidence type="ECO:0000256" key="1">
    <source>
        <dbReference type="SAM" id="MobiDB-lite"/>
    </source>
</evidence>
<keyword evidence="3" id="KW-1185">Reference proteome</keyword>
<reference evidence="2 3" key="1">
    <citation type="submission" date="2020-06" db="EMBL/GenBank/DDBJ databases">
        <title>Genome mining for natural products.</title>
        <authorList>
            <person name="Zhang B."/>
            <person name="Shi J."/>
            <person name="Ge H."/>
        </authorList>
    </citation>
    <scope>NUCLEOTIDE SEQUENCE [LARGE SCALE GENOMIC DNA]</scope>
    <source>
        <strain evidence="2 3">NA02069</strain>
    </source>
</reference>
<organism evidence="2 3">
    <name type="scientific">Streptomyces chartreusis</name>
    <dbReference type="NCBI Taxonomy" id="1969"/>
    <lineage>
        <taxon>Bacteria</taxon>
        <taxon>Bacillati</taxon>
        <taxon>Actinomycetota</taxon>
        <taxon>Actinomycetes</taxon>
        <taxon>Kitasatosporales</taxon>
        <taxon>Streptomycetaceae</taxon>
        <taxon>Streptomyces</taxon>
    </lineage>
</organism>
<feature type="region of interest" description="Disordered" evidence="1">
    <location>
        <begin position="1"/>
        <end position="21"/>
    </location>
</feature>
<sequence>MDIASPQTRRPVRQTSRQVRAVAAGDMDAPLAVFVGTRFAEALHDGLRRARSPQGAGQAQPDSERPARPPGAAAARQDALLVEYAVEILARFRAGLRALPGVSNAERTRITAWARRVLGPPGLAGPPRAGDAARWEAVAGSLLVESAADVLPAGSPDVPRALGALARAIRLAGTSGTRSGDLGTADRQERGRR</sequence>
<protein>
    <submittedName>
        <fullName evidence="2">Uncharacterized protein</fullName>
    </submittedName>
</protein>
<feature type="region of interest" description="Disordered" evidence="1">
    <location>
        <begin position="49"/>
        <end position="74"/>
    </location>
</feature>
<name>A0A7I0NSM2_STRCX</name>
<feature type="compositionally biased region" description="Basic and acidic residues" evidence="1">
    <location>
        <begin position="184"/>
        <end position="193"/>
    </location>
</feature>
<proteinExistence type="predicted"/>
<evidence type="ECO:0000313" key="2">
    <source>
        <dbReference type="EMBL" id="QKZ16065.1"/>
    </source>
</evidence>
<dbReference type="AlphaFoldDB" id="A0A7I0NSM2"/>
<evidence type="ECO:0000313" key="3">
    <source>
        <dbReference type="Proteomes" id="UP000509418"/>
    </source>
</evidence>